<keyword evidence="3 11" id="KW-0158">Chromosome</keyword>
<name>A0A8T9C7A8_9HELO</name>
<protein>
    <recommendedName>
        <fullName evidence="11">Kinetochore protein Spc24</fullName>
    </recommendedName>
</protein>
<evidence type="ECO:0000256" key="2">
    <source>
        <dbReference type="ARBA" id="ARBA00007804"/>
    </source>
</evidence>
<evidence type="ECO:0000256" key="10">
    <source>
        <dbReference type="ARBA" id="ARBA00023328"/>
    </source>
</evidence>
<keyword evidence="9 11" id="KW-0131">Cell cycle</keyword>
<dbReference type="GO" id="GO:0005815">
    <property type="term" value="C:microtubule organizing center"/>
    <property type="evidence" value="ECO:0007669"/>
    <property type="project" value="UniProtKB-SubCell"/>
</dbReference>
<dbReference type="EMBL" id="QGMK01000458">
    <property type="protein sequence ID" value="TVY81565.1"/>
    <property type="molecule type" value="Genomic_DNA"/>
</dbReference>
<evidence type="ECO:0000256" key="9">
    <source>
        <dbReference type="ARBA" id="ARBA00023306"/>
    </source>
</evidence>
<evidence type="ECO:0000256" key="7">
    <source>
        <dbReference type="ARBA" id="ARBA00023054"/>
    </source>
</evidence>
<dbReference type="InterPro" id="IPR013252">
    <property type="entry name" value="Ndc80_Spc24"/>
</dbReference>
<keyword evidence="14" id="KW-1185">Reference proteome</keyword>
<gene>
    <name evidence="13" type="primary">spc24</name>
    <name evidence="13" type="ORF">LSUE1_G002799</name>
</gene>
<proteinExistence type="inferred from homology"/>
<evidence type="ECO:0000256" key="6">
    <source>
        <dbReference type="ARBA" id="ARBA00022838"/>
    </source>
</evidence>
<keyword evidence="6 11" id="KW-0995">Kinetochore</keyword>
<dbReference type="Gene3D" id="3.30.160.430">
    <property type="match status" value="1"/>
</dbReference>
<evidence type="ECO:0000256" key="3">
    <source>
        <dbReference type="ARBA" id="ARBA00022454"/>
    </source>
</evidence>
<dbReference type="AlphaFoldDB" id="A0A8T9C7A8"/>
<evidence type="ECO:0000256" key="1">
    <source>
        <dbReference type="ARBA" id="ARBA00004267"/>
    </source>
</evidence>
<sequence length="199" mass="22552">MVVLDESPALLIEKTCANFKLEPDKMALLRVEESISTLQQARELRVREAESALKKLSRTLATLNNHHNETIASHSSTAHASEIANLDTQKFRIAKTANDLEIESERLSSHLADLQSRLQELEQQGVEGADDRTRALVQDEITLKLSVFRGLGVDIEKSKEGGEYNKAIIRNTRKGDVHVVNLDQKFSRFFYANYFWNTL</sequence>
<dbReference type="Pfam" id="PF08286">
    <property type="entry name" value="Spc24"/>
    <property type="match status" value="1"/>
</dbReference>
<comment type="subunit">
    <text evidence="11">Component of the NDC80 complex.</text>
</comment>
<feature type="coiled-coil region" evidence="12">
    <location>
        <begin position="97"/>
        <end position="131"/>
    </location>
</feature>
<evidence type="ECO:0000256" key="12">
    <source>
        <dbReference type="SAM" id="Coils"/>
    </source>
</evidence>
<dbReference type="CDD" id="cd11565">
    <property type="entry name" value="RWD_Spc24"/>
    <property type="match status" value="1"/>
</dbReference>
<evidence type="ECO:0000256" key="5">
    <source>
        <dbReference type="ARBA" id="ARBA00022776"/>
    </source>
</evidence>
<comment type="caution">
    <text evidence="13">The sequence shown here is derived from an EMBL/GenBank/DDBJ whole genome shotgun (WGS) entry which is preliminary data.</text>
</comment>
<dbReference type="PANTHER" id="PTHR22142">
    <property type="match status" value="1"/>
</dbReference>
<dbReference type="GO" id="GO:0051301">
    <property type="term" value="P:cell division"/>
    <property type="evidence" value="ECO:0007669"/>
    <property type="project" value="UniProtKB-UniRule"/>
</dbReference>
<evidence type="ECO:0000256" key="4">
    <source>
        <dbReference type="ARBA" id="ARBA00022618"/>
    </source>
</evidence>
<evidence type="ECO:0000313" key="13">
    <source>
        <dbReference type="EMBL" id="TVY81565.1"/>
    </source>
</evidence>
<comment type="subcellular location">
    <subcellularLocation>
        <location evidence="1">Cytoplasm</location>
        <location evidence="1">Cytoskeleton</location>
        <location evidence="1">Microtubule organizing center</location>
    </subcellularLocation>
    <subcellularLocation>
        <location evidence="11">Nucleus</location>
    </subcellularLocation>
    <subcellularLocation>
        <location evidence="11">Chromosome</location>
        <location evidence="11">Centromere</location>
        <location evidence="11">Kinetochore</location>
    </subcellularLocation>
</comment>
<evidence type="ECO:0000256" key="8">
    <source>
        <dbReference type="ARBA" id="ARBA00023242"/>
    </source>
</evidence>
<accession>A0A8T9C7A8</accession>
<dbReference type="GO" id="GO:0008017">
    <property type="term" value="F:microtubule binding"/>
    <property type="evidence" value="ECO:0007669"/>
    <property type="project" value="TreeGrafter"/>
</dbReference>
<dbReference type="SUPFAM" id="SSF143026">
    <property type="entry name" value="Kinetochore globular domain"/>
    <property type="match status" value="1"/>
</dbReference>
<comment type="function">
    <text evidence="11">Acts as a component of the essential kinetochore-associated NDC80 complex, which is required for chromosome segregation and spindle checkpoint activity.</text>
</comment>
<dbReference type="PANTHER" id="PTHR22142:SF2">
    <property type="entry name" value="KINETOCHORE PROTEIN SPC24"/>
    <property type="match status" value="1"/>
</dbReference>
<dbReference type="OrthoDB" id="3344830at2759"/>
<comment type="similarity">
    <text evidence="2 11">Belongs to the SPC24 family.</text>
</comment>
<evidence type="ECO:0000256" key="11">
    <source>
        <dbReference type="RuleBase" id="RU368011"/>
    </source>
</evidence>
<keyword evidence="5 11" id="KW-0498">Mitosis</keyword>
<keyword evidence="10 11" id="KW-0137">Centromere</keyword>
<keyword evidence="8 11" id="KW-0539">Nucleus</keyword>
<dbReference type="Proteomes" id="UP000469558">
    <property type="component" value="Unassembled WGS sequence"/>
</dbReference>
<keyword evidence="7 12" id="KW-0175">Coiled coil</keyword>
<keyword evidence="4 11" id="KW-0132">Cell division</keyword>
<dbReference type="InterPro" id="IPR038066">
    <property type="entry name" value="Spc24_Fungi_globular_sf"/>
</dbReference>
<dbReference type="GO" id="GO:0005634">
    <property type="term" value="C:nucleus"/>
    <property type="evidence" value="ECO:0007669"/>
    <property type="project" value="UniProtKB-SubCell"/>
</dbReference>
<dbReference type="GO" id="GO:0007059">
    <property type="term" value="P:chromosome segregation"/>
    <property type="evidence" value="ECO:0007669"/>
    <property type="project" value="TreeGrafter"/>
</dbReference>
<organism evidence="13 14">
    <name type="scientific">Lachnellula suecica</name>
    <dbReference type="NCBI Taxonomy" id="602035"/>
    <lineage>
        <taxon>Eukaryota</taxon>
        <taxon>Fungi</taxon>
        <taxon>Dikarya</taxon>
        <taxon>Ascomycota</taxon>
        <taxon>Pezizomycotina</taxon>
        <taxon>Leotiomycetes</taxon>
        <taxon>Helotiales</taxon>
        <taxon>Lachnaceae</taxon>
        <taxon>Lachnellula</taxon>
    </lineage>
</organism>
<dbReference type="GO" id="GO:0031262">
    <property type="term" value="C:Ndc80 complex"/>
    <property type="evidence" value="ECO:0007669"/>
    <property type="project" value="TreeGrafter"/>
</dbReference>
<evidence type="ECO:0000313" key="14">
    <source>
        <dbReference type="Proteomes" id="UP000469558"/>
    </source>
</evidence>
<reference evidence="13 14" key="1">
    <citation type="submission" date="2018-05" db="EMBL/GenBank/DDBJ databases">
        <title>Genome sequencing and assembly of the regulated plant pathogen Lachnellula willkommii and related sister species for the development of diagnostic species identification markers.</title>
        <authorList>
            <person name="Giroux E."/>
            <person name="Bilodeau G."/>
        </authorList>
    </citation>
    <scope>NUCLEOTIDE SEQUENCE [LARGE SCALE GENOMIC DNA]</scope>
    <source>
        <strain evidence="13 14">CBS 268.59</strain>
    </source>
</reference>